<dbReference type="GO" id="GO:0006006">
    <property type="term" value="P:glucose metabolic process"/>
    <property type="evidence" value="ECO:0007669"/>
    <property type="project" value="TreeGrafter"/>
</dbReference>
<dbReference type="AlphaFoldDB" id="F4PK35"/>
<dbReference type="PANTHER" id="PTHR21208">
    <property type="entry name" value="ADP-DEPENDENT GLUCOKINASE"/>
    <property type="match status" value="1"/>
</dbReference>
<dbReference type="GO" id="GO:0043843">
    <property type="term" value="F:ADP-specific glucokinase activity"/>
    <property type="evidence" value="ECO:0007669"/>
    <property type="project" value="TreeGrafter"/>
</dbReference>
<keyword evidence="7" id="KW-0472">Membrane</keyword>
<feature type="region of interest" description="Disordered" evidence="6">
    <location>
        <begin position="1"/>
        <end position="40"/>
    </location>
</feature>
<keyword evidence="1" id="KW-0808">Transferase</keyword>
<evidence type="ECO:0000313" key="8">
    <source>
        <dbReference type="EMBL" id="EGG23959.1"/>
    </source>
</evidence>
<evidence type="ECO:0000256" key="5">
    <source>
        <dbReference type="ARBA" id="ARBA00023152"/>
    </source>
</evidence>
<accession>F4PK35</accession>
<evidence type="ECO:0000256" key="4">
    <source>
        <dbReference type="ARBA" id="ARBA00022842"/>
    </source>
</evidence>
<sequence length="1234" mass="133159">MDIHKRRSGTTASSPSSQSESIVDDPITKPPPPPQENRTDSPFNALEIFKYLMFIVIALGILWSYPVFLKKHIQNSPLETVSILNGMKQISHWTKNQQTCSGRVIAVGYNTNLDLIVNAIDVLEQLGFEQSAIAASAASSASASDIIITEDDLLNTFIYYFQHGSAAERFVQDKVLFKKILDSALALDKKIFHTGGNAGIMANRLALEGCHVVLGGIVGKTLKSLLNSTVEVIEYARDDMEYDEVHLIMEYARNSSFGPIVTPRANRFIISNDNTNGNMMTLESFHQHLGKGEKTPELIVLSGLHLLSEENIGQRLDAMMSYMAKIPYSPLPRDLISNKNIPIHLELASMSSAIATKLLATNVVPFIDSIGLNEQELGFIYVSTGGKKFRLEEFKDPTPQVAVEAILHIFNLASKVNAKKAGGASTDAAGGGLPMMEAGEMMVGKTRQLTRIHFHYLTYHIVAVRQSSAWSSERSKMAVSASSLEASNQACGFQDIERKLPLTFEVDYRFTPGAKIKIKIDETYPVSTWKDDGIIINIAPVLVCKHPTKTVGLGDSISTIACINAALVPKNLSGPPSEFSSFVLPDPKLVAQSSNSALLAVTFSASKTTAGSLVWSTTIPVDTESDFSVNVISQVASSIQVQAIPPSKETHFGVVSHHNRAILSNGTFGIDGNTIPSVSFTYPKAAVGLWTIQMSAPASLLNDAAFKSRFDAGQPQAFLLASNPSEYIIYTYLSSYNGLFVGDKVPVLAMLTSAQEVLPKHARPAGYLPTPIKSTGAVAAVATMVVTSPNGQSSSVVMVDDGLHADGVANDGIYGAFVEADQVGNYQTTVQFQGNAPNGEALYRTSQHIIPITSEFLTLTGKAIATQQNDSLSFFVEVEAASADIPNVRVYSEVWGVDSTGADVAVAWVGGITSLQKYQNLNVLSAVLDNRWIAAANATAPFTLKNIIVSDVNTFVPVFNTTESYVAKMSTKYHDVRLDHYDPPLHVITKQMRDGKMPADLAERYGKLKSSATGNGKLLLVHGYCAQGNPFTIGDFENAVAFEDPDQNRPNDEFAQMVGDFGAQYTDGFSIVGHSQGGLVALHLATFYHSGLDLSQALPGRVIQSVGSPYQGTGLAGTLASIGDSLGIGCSANNDLTHDGAALWLNSVPTDKRSLVYYTTTQYKTGGLVNYCNLAANSVLKWPNDGVTDAEHSELPGATYVNHIKGWCHTVDMKSPPQCQNSDNNKLMSSESVW</sequence>
<protein>
    <submittedName>
        <fullName evidence="8">Conditioned medium factor</fullName>
    </submittedName>
</protein>
<dbReference type="RefSeq" id="XP_004361810.1">
    <property type="nucleotide sequence ID" value="XM_004361753.1"/>
</dbReference>
<proteinExistence type="predicted"/>
<dbReference type="GO" id="GO:0046872">
    <property type="term" value="F:metal ion binding"/>
    <property type="evidence" value="ECO:0007669"/>
    <property type="project" value="UniProtKB-KW"/>
</dbReference>
<dbReference type="SUPFAM" id="SSF53613">
    <property type="entry name" value="Ribokinase-like"/>
    <property type="match status" value="1"/>
</dbReference>
<keyword evidence="7" id="KW-1133">Transmembrane helix</keyword>
<dbReference type="PROSITE" id="PS51255">
    <property type="entry name" value="ADPK"/>
    <property type="match status" value="1"/>
</dbReference>
<dbReference type="NCBIfam" id="NF041940">
    <property type="entry name" value="choice_anch_X"/>
    <property type="match status" value="1"/>
</dbReference>
<evidence type="ECO:0000256" key="2">
    <source>
        <dbReference type="ARBA" id="ARBA00022723"/>
    </source>
</evidence>
<dbReference type="EMBL" id="GL883007">
    <property type="protein sequence ID" value="EGG23959.1"/>
    <property type="molecule type" value="Genomic_DNA"/>
</dbReference>
<evidence type="ECO:0000256" key="6">
    <source>
        <dbReference type="SAM" id="MobiDB-lite"/>
    </source>
</evidence>
<keyword evidence="2" id="KW-0479">Metal-binding</keyword>
<keyword evidence="4" id="KW-0460">Magnesium</keyword>
<gene>
    <name evidence="8" type="primary">cmfA</name>
    <name evidence="8" type="ORF">DFA_06097</name>
</gene>
<dbReference type="GeneID" id="14875984"/>
<dbReference type="Proteomes" id="UP000007797">
    <property type="component" value="Unassembled WGS sequence"/>
</dbReference>
<dbReference type="InterPro" id="IPR029056">
    <property type="entry name" value="Ribokinase-like"/>
</dbReference>
<evidence type="ECO:0000256" key="3">
    <source>
        <dbReference type="ARBA" id="ARBA00022777"/>
    </source>
</evidence>
<feature type="compositionally biased region" description="Low complexity" evidence="6">
    <location>
        <begin position="9"/>
        <end position="21"/>
    </location>
</feature>
<dbReference type="KEGG" id="dfa:DFA_06097"/>
<keyword evidence="5" id="KW-0324">Glycolysis</keyword>
<evidence type="ECO:0000256" key="7">
    <source>
        <dbReference type="SAM" id="Phobius"/>
    </source>
</evidence>
<evidence type="ECO:0000313" key="9">
    <source>
        <dbReference type="Proteomes" id="UP000007797"/>
    </source>
</evidence>
<keyword evidence="3" id="KW-0418">Kinase</keyword>
<dbReference type="Gene3D" id="3.40.50.1820">
    <property type="entry name" value="alpha/beta hydrolase"/>
    <property type="match status" value="1"/>
</dbReference>
<evidence type="ECO:0000256" key="1">
    <source>
        <dbReference type="ARBA" id="ARBA00022679"/>
    </source>
</evidence>
<dbReference type="GO" id="GO:0005783">
    <property type="term" value="C:endoplasmic reticulum"/>
    <property type="evidence" value="ECO:0007669"/>
    <property type="project" value="TreeGrafter"/>
</dbReference>
<reference evidence="9" key="1">
    <citation type="journal article" date="2011" name="Genome Res.">
        <title>Phylogeny-wide analysis of social amoeba genomes highlights ancient origins for complex intercellular communication.</title>
        <authorList>
            <person name="Heidel A.J."/>
            <person name="Lawal H.M."/>
            <person name="Felder M."/>
            <person name="Schilde C."/>
            <person name="Helps N.R."/>
            <person name="Tunggal B."/>
            <person name="Rivero F."/>
            <person name="John U."/>
            <person name="Schleicher M."/>
            <person name="Eichinger L."/>
            <person name="Platzer M."/>
            <person name="Noegel A.A."/>
            <person name="Schaap P."/>
            <person name="Gloeckner G."/>
        </authorList>
    </citation>
    <scope>NUCLEOTIDE SEQUENCE [LARGE SCALE GENOMIC DNA]</scope>
    <source>
        <strain evidence="9">SH3</strain>
    </source>
</reference>
<dbReference type="GO" id="GO:0006096">
    <property type="term" value="P:glycolytic process"/>
    <property type="evidence" value="ECO:0007669"/>
    <property type="project" value="UniProtKB-KW"/>
</dbReference>
<name>F4PK35_CACFS</name>
<dbReference type="OrthoDB" id="15309at2759"/>
<organism evidence="8 9">
    <name type="scientific">Cavenderia fasciculata</name>
    <name type="common">Slime mold</name>
    <name type="synonym">Dictyostelium fasciculatum</name>
    <dbReference type="NCBI Taxonomy" id="261658"/>
    <lineage>
        <taxon>Eukaryota</taxon>
        <taxon>Amoebozoa</taxon>
        <taxon>Evosea</taxon>
        <taxon>Eumycetozoa</taxon>
        <taxon>Dictyostelia</taxon>
        <taxon>Acytosteliales</taxon>
        <taxon>Cavenderiaceae</taxon>
        <taxon>Cavenderia</taxon>
    </lineage>
</organism>
<dbReference type="InterPro" id="IPR007666">
    <property type="entry name" value="ADP_PFK/GK"/>
</dbReference>
<keyword evidence="7" id="KW-0812">Transmembrane</keyword>
<dbReference type="Pfam" id="PF04587">
    <property type="entry name" value="ADP_PFK_GK"/>
    <property type="match status" value="1"/>
</dbReference>
<feature type="transmembrane region" description="Helical" evidence="7">
    <location>
        <begin position="48"/>
        <end position="68"/>
    </location>
</feature>
<dbReference type="PANTHER" id="PTHR21208:SF0">
    <property type="entry name" value="ADP-DEPENDENT GLUCOKINASE"/>
    <property type="match status" value="1"/>
</dbReference>
<dbReference type="SUPFAM" id="SSF53474">
    <property type="entry name" value="alpha/beta-Hydrolases"/>
    <property type="match status" value="1"/>
</dbReference>
<keyword evidence="9" id="KW-1185">Reference proteome</keyword>
<dbReference type="Gene3D" id="3.40.1190.20">
    <property type="match status" value="1"/>
</dbReference>
<dbReference type="InterPro" id="IPR029058">
    <property type="entry name" value="AB_hydrolase_fold"/>
</dbReference>
<dbReference type="STRING" id="1054147.F4PK35"/>